<name>C8X5E4_DESRD</name>
<reference evidence="1 2" key="2">
    <citation type="journal article" date="2010" name="Stand. Genomic Sci.">
        <title>Complete genome sequence of Desulfohalobium retbaense type strain (HR(100)).</title>
        <authorList>
            <person name="Spring S."/>
            <person name="Nolan M."/>
            <person name="Lapidus A."/>
            <person name="Glavina Del Rio T."/>
            <person name="Copeland A."/>
            <person name="Tice H."/>
            <person name="Cheng J.F."/>
            <person name="Lucas S."/>
            <person name="Land M."/>
            <person name="Chen F."/>
            <person name="Bruce D."/>
            <person name="Goodwin L."/>
            <person name="Pitluck S."/>
            <person name="Ivanova N."/>
            <person name="Mavromatis K."/>
            <person name="Mikhailova N."/>
            <person name="Pati A."/>
            <person name="Chen A."/>
            <person name="Palaniappan K."/>
            <person name="Hauser L."/>
            <person name="Chang Y.J."/>
            <person name="Jeffries C.D."/>
            <person name="Munk C."/>
            <person name="Kiss H."/>
            <person name="Chain P."/>
            <person name="Han C."/>
            <person name="Brettin T."/>
            <person name="Detter J.C."/>
            <person name="Schuler E."/>
            <person name="Goker M."/>
            <person name="Rohde M."/>
            <person name="Bristow J."/>
            <person name="Eisen J.A."/>
            <person name="Markowitz V."/>
            <person name="Hugenholtz P."/>
            <person name="Kyrpides N.C."/>
            <person name="Klenk H.P."/>
        </authorList>
    </citation>
    <scope>NUCLEOTIDE SEQUENCE [LARGE SCALE GENOMIC DNA]</scope>
    <source>
        <strain evidence="1 2">DSM 5692</strain>
    </source>
</reference>
<dbReference type="RefSeq" id="WP_015752775.1">
    <property type="nucleotide sequence ID" value="NC_013223.1"/>
</dbReference>
<dbReference type="InterPro" id="IPR046239">
    <property type="entry name" value="DUF6272"/>
</dbReference>
<dbReference type="HOGENOM" id="CLU_117549_1_0_7"/>
<dbReference type="STRING" id="485915.Dret_2358"/>
<keyword evidence="2" id="KW-1185">Reference proteome</keyword>
<gene>
    <name evidence="1" type="ordered locus">Dret_2358</name>
</gene>
<dbReference type="KEGG" id="drt:Dret_2358"/>
<dbReference type="eggNOG" id="ENOG502ZG7S">
    <property type="taxonomic scope" value="Bacteria"/>
</dbReference>
<dbReference type="EMBL" id="CP001734">
    <property type="protein sequence ID" value="ACV69641.1"/>
    <property type="molecule type" value="Genomic_DNA"/>
</dbReference>
<dbReference type="Pfam" id="PF19788">
    <property type="entry name" value="DUF6272"/>
    <property type="match status" value="1"/>
</dbReference>
<evidence type="ECO:0000313" key="1">
    <source>
        <dbReference type="EMBL" id="ACV69641.1"/>
    </source>
</evidence>
<dbReference type="AlphaFoldDB" id="C8X5E4"/>
<accession>C8X5E4</accession>
<proteinExistence type="predicted"/>
<dbReference type="Proteomes" id="UP000001052">
    <property type="component" value="Chromosome"/>
</dbReference>
<protein>
    <recommendedName>
        <fullName evidence="3">Histidine kinase/HSP90-like ATPase domain-containing protein</fullName>
    </recommendedName>
</protein>
<evidence type="ECO:0008006" key="3">
    <source>
        <dbReference type="Google" id="ProtNLM"/>
    </source>
</evidence>
<reference evidence="2" key="1">
    <citation type="submission" date="2009-09" db="EMBL/GenBank/DDBJ databases">
        <title>The complete chromosome of Desulfohalobium retbaense DSM 5692.</title>
        <authorList>
            <consortium name="US DOE Joint Genome Institute (JGI-PGF)"/>
            <person name="Lucas S."/>
            <person name="Copeland A."/>
            <person name="Lapidus A."/>
            <person name="Glavina del Rio T."/>
            <person name="Dalin E."/>
            <person name="Tice H."/>
            <person name="Bruce D."/>
            <person name="Goodwin L."/>
            <person name="Pitluck S."/>
            <person name="Kyrpides N."/>
            <person name="Mavromatis K."/>
            <person name="Ivanova N."/>
            <person name="Mikhailova N."/>
            <person name="Munk A.C."/>
            <person name="Brettin T."/>
            <person name="Detter J.C."/>
            <person name="Han C."/>
            <person name="Tapia R."/>
            <person name="Larimer F."/>
            <person name="Land M."/>
            <person name="Hauser L."/>
            <person name="Markowitz V."/>
            <person name="Cheng J.-F."/>
            <person name="Hugenholtz P."/>
            <person name="Woyke T."/>
            <person name="Wu D."/>
            <person name="Spring S."/>
            <person name="Klenk H.-P."/>
            <person name="Eisen J.A."/>
        </authorList>
    </citation>
    <scope>NUCLEOTIDE SEQUENCE [LARGE SCALE GENOMIC DNA]</scope>
    <source>
        <strain evidence="2">DSM 5692</strain>
    </source>
</reference>
<organism evidence="1 2">
    <name type="scientific">Desulfohalobium retbaense (strain ATCC 49708 / DSM 5692 / JCM 16813 / HR100)</name>
    <dbReference type="NCBI Taxonomy" id="485915"/>
    <lineage>
        <taxon>Bacteria</taxon>
        <taxon>Pseudomonadati</taxon>
        <taxon>Thermodesulfobacteriota</taxon>
        <taxon>Desulfovibrionia</taxon>
        <taxon>Desulfovibrionales</taxon>
        <taxon>Desulfohalobiaceae</taxon>
        <taxon>Desulfohalobium</taxon>
    </lineage>
</organism>
<sequence>MMHEIHGFYEQLKKDGIIFSFSGPVSQSLLEGIGETLRQKMSLEETSTGVTQKVFSIFVELMQNVINYSAERFSGAEADQDISFGVLIIGKTNDNFYIQCGNYIETRQEAPLREQLTKIQGMDKDELKKYYKEQRRKEKAATSKGAGLGFIEMARKASEPITFEIHQTPEKRLFFVVSALI</sequence>
<dbReference type="NCBIfam" id="NF038262">
    <property type="entry name" value="SiaB_fam_kinase"/>
    <property type="match status" value="1"/>
</dbReference>
<evidence type="ECO:0000313" key="2">
    <source>
        <dbReference type="Proteomes" id="UP000001052"/>
    </source>
</evidence>